<evidence type="ECO:0000256" key="3">
    <source>
        <dbReference type="ARBA" id="ARBA00023194"/>
    </source>
</evidence>
<evidence type="ECO:0000259" key="4">
    <source>
        <dbReference type="Pfam" id="PF02668"/>
    </source>
</evidence>
<dbReference type="Gene3D" id="3.60.130.10">
    <property type="entry name" value="Clavaminate synthase-like"/>
    <property type="match status" value="1"/>
</dbReference>
<dbReference type="InterPro" id="IPR003819">
    <property type="entry name" value="TauD/TfdA-like"/>
</dbReference>
<comment type="cofactor">
    <cofactor evidence="1">
        <name>Fe(2+)</name>
        <dbReference type="ChEBI" id="CHEBI:29033"/>
    </cofactor>
</comment>
<sequence length="347" mass="38421">MHTITRAGIAVVPPHLRPRWDAESDTILDILDSYHRHAASYRQITGASLDGIDGLLRDDLRCAAPSLTAFVDHLMASLEAAGCAAYVPDLGLSHHTPDHRARLFYALSTMIGTPSPTDARDGRILWDVTPRPTASGYYATFSEHDGEAAFHTDTQYYPMPERWVALYVMAPAACGGGESLLCDGEAIRAALDHPKTRWALETLEHCPLPFRVPSLFTTDDRPGAVQATLAPVFSSTPGIRYRRDTVLDGWTQFPEHHSHDAQKAVDCLERTLADPRHSARFTMPKDSLLLTDNHRALHARTAFSDRKWHLLRVRMRGDELRSGPNAPMVSTIRAPTTALARTNAHAQ</sequence>
<dbReference type="InterPro" id="IPR050411">
    <property type="entry name" value="AlphaKG_dependent_hydroxylases"/>
</dbReference>
<dbReference type="EMBL" id="RXMA01000023">
    <property type="protein sequence ID" value="RTR16760.1"/>
    <property type="molecule type" value="Genomic_DNA"/>
</dbReference>
<accession>A0A3S0K2J0</accession>
<dbReference type="PANTHER" id="PTHR10696">
    <property type="entry name" value="GAMMA-BUTYROBETAINE HYDROXYLASE-RELATED"/>
    <property type="match status" value="1"/>
</dbReference>
<gene>
    <name evidence="5" type="ORF">EJ903_20010</name>
</gene>
<dbReference type="GO" id="GO:0016706">
    <property type="term" value="F:2-oxoglutarate-dependent dioxygenase activity"/>
    <property type="evidence" value="ECO:0007669"/>
    <property type="project" value="UniProtKB-ARBA"/>
</dbReference>
<organism evidence="5 6">
    <name type="scientific">Azospirillum griseum</name>
    <dbReference type="NCBI Taxonomy" id="2496639"/>
    <lineage>
        <taxon>Bacteria</taxon>
        <taxon>Pseudomonadati</taxon>
        <taxon>Pseudomonadota</taxon>
        <taxon>Alphaproteobacteria</taxon>
        <taxon>Rhodospirillales</taxon>
        <taxon>Azospirillaceae</taxon>
        <taxon>Azospirillum</taxon>
    </lineage>
</organism>
<evidence type="ECO:0000313" key="5">
    <source>
        <dbReference type="EMBL" id="RTR16760.1"/>
    </source>
</evidence>
<keyword evidence="3" id="KW-0045">Antibiotic biosynthesis</keyword>
<name>A0A3S0K2J0_9PROT</name>
<keyword evidence="2" id="KW-0560">Oxidoreductase</keyword>
<proteinExistence type="predicted"/>
<dbReference type="RefSeq" id="WP_126618745.1">
    <property type="nucleotide sequence ID" value="NZ_JBHUCY010000008.1"/>
</dbReference>
<feature type="domain" description="TauD/TfdA-like" evidence="4">
    <location>
        <begin position="86"/>
        <end position="313"/>
    </location>
</feature>
<dbReference type="PANTHER" id="PTHR10696:SF56">
    <property type="entry name" value="TAUD_TFDA-LIKE DOMAIN-CONTAINING PROTEIN"/>
    <property type="match status" value="1"/>
</dbReference>
<evidence type="ECO:0000256" key="1">
    <source>
        <dbReference type="ARBA" id="ARBA00001954"/>
    </source>
</evidence>
<keyword evidence="6" id="KW-1185">Reference proteome</keyword>
<dbReference type="OrthoDB" id="979809at2"/>
<protein>
    <recommendedName>
        <fullName evidence="4">TauD/TfdA-like domain-containing protein</fullName>
    </recommendedName>
</protein>
<dbReference type="Pfam" id="PF02668">
    <property type="entry name" value="TauD"/>
    <property type="match status" value="1"/>
</dbReference>
<reference evidence="5 6" key="1">
    <citation type="submission" date="2018-12" db="EMBL/GenBank/DDBJ databases">
        <authorList>
            <person name="Yang Y."/>
        </authorList>
    </citation>
    <scope>NUCLEOTIDE SEQUENCE [LARGE SCALE GENOMIC DNA]</scope>
    <source>
        <strain evidence="5 6">L-25-5w-1</strain>
    </source>
</reference>
<comment type="caution">
    <text evidence="5">The sequence shown here is derived from an EMBL/GenBank/DDBJ whole genome shotgun (WGS) entry which is preliminary data.</text>
</comment>
<evidence type="ECO:0000256" key="2">
    <source>
        <dbReference type="ARBA" id="ARBA00023002"/>
    </source>
</evidence>
<dbReference type="AlphaFoldDB" id="A0A3S0K2J0"/>
<dbReference type="Proteomes" id="UP000277007">
    <property type="component" value="Unassembled WGS sequence"/>
</dbReference>
<evidence type="ECO:0000313" key="6">
    <source>
        <dbReference type="Proteomes" id="UP000277007"/>
    </source>
</evidence>
<dbReference type="InterPro" id="IPR042098">
    <property type="entry name" value="TauD-like_sf"/>
</dbReference>
<dbReference type="SUPFAM" id="SSF51197">
    <property type="entry name" value="Clavaminate synthase-like"/>
    <property type="match status" value="1"/>
</dbReference>
<dbReference type="GO" id="GO:0017000">
    <property type="term" value="P:antibiotic biosynthetic process"/>
    <property type="evidence" value="ECO:0007669"/>
    <property type="project" value="UniProtKB-KW"/>
</dbReference>